<keyword evidence="10" id="KW-0133">Cell shape</keyword>
<evidence type="ECO:0000256" key="17">
    <source>
        <dbReference type="SAM" id="Phobius"/>
    </source>
</evidence>
<keyword evidence="11" id="KW-0573">Peptidoglycan synthesis</keyword>
<dbReference type="Gene3D" id="1.10.3810.10">
    <property type="entry name" value="Biosynthetic peptidoglycan transglycosylase-like"/>
    <property type="match status" value="1"/>
</dbReference>
<comment type="subcellular location">
    <subcellularLocation>
        <location evidence="1">Cell membrane</location>
    </subcellularLocation>
</comment>
<dbReference type="GO" id="GO:0030288">
    <property type="term" value="C:outer membrane-bounded periplasmic space"/>
    <property type="evidence" value="ECO:0007669"/>
    <property type="project" value="TreeGrafter"/>
</dbReference>
<dbReference type="InterPro" id="IPR001264">
    <property type="entry name" value="Glyco_trans_51"/>
</dbReference>
<evidence type="ECO:0000256" key="2">
    <source>
        <dbReference type="ARBA" id="ARBA00007090"/>
    </source>
</evidence>
<dbReference type="GO" id="GO:0008955">
    <property type="term" value="F:peptidoglycan glycosyltransferase activity"/>
    <property type="evidence" value="ECO:0007669"/>
    <property type="project" value="UniProtKB-EC"/>
</dbReference>
<feature type="domain" description="Penicillin-binding protein transpeptidase" evidence="18">
    <location>
        <begin position="332"/>
        <end position="636"/>
    </location>
</feature>
<keyword evidence="17" id="KW-0812">Transmembrane</keyword>
<evidence type="ECO:0000256" key="14">
    <source>
        <dbReference type="ARBA" id="ARBA00023316"/>
    </source>
</evidence>
<keyword evidence="14" id="KW-0961">Cell wall biogenesis/degradation</keyword>
<comment type="similarity">
    <text evidence="3">In the N-terminal section; belongs to the glycosyltransferase 51 family.</text>
</comment>
<comment type="catalytic activity">
    <reaction evidence="16">
        <text>[GlcNAc-(1-&gt;4)-Mur2Ac(oyl-L-Ala-gamma-D-Glu-L-Lys-D-Ala-D-Ala)](n)-di-trans,octa-cis-undecaprenyl diphosphate + beta-D-GlcNAc-(1-&gt;4)-Mur2Ac(oyl-L-Ala-gamma-D-Glu-L-Lys-D-Ala-D-Ala)-di-trans,octa-cis-undecaprenyl diphosphate = [GlcNAc-(1-&gt;4)-Mur2Ac(oyl-L-Ala-gamma-D-Glu-L-Lys-D-Ala-D-Ala)](n+1)-di-trans,octa-cis-undecaprenyl diphosphate + di-trans,octa-cis-undecaprenyl diphosphate + H(+)</text>
        <dbReference type="Rhea" id="RHEA:23708"/>
        <dbReference type="Rhea" id="RHEA-COMP:9602"/>
        <dbReference type="Rhea" id="RHEA-COMP:9603"/>
        <dbReference type="ChEBI" id="CHEBI:15378"/>
        <dbReference type="ChEBI" id="CHEBI:58405"/>
        <dbReference type="ChEBI" id="CHEBI:60033"/>
        <dbReference type="ChEBI" id="CHEBI:78435"/>
        <dbReference type="EC" id="2.4.99.28"/>
    </reaction>
</comment>
<comment type="catalytic activity">
    <reaction evidence="15">
        <text>Preferential cleavage: (Ac)2-L-Lys-D-Ala-|-D-Ala. Also transpeptidation of peptidyl-alanyl moieties that are N-acyl substituents of D-alanine.</text>
        <dbReference type="EC" id="3.4.16.4"/>
    </reaction>
</comment>
<dbReference type="GO" id="GO:0071555">
    <property type="term" value="P:cell wall organization"/>
    <property type="evidence" value="ECO:0007669"/>
    <property type="project" value="UniProtKB-KW"/>
</dbReference>
<dbReference type="InterPro" id="IPR036950">
    <property type="entry name" value="PBP_transglycosylase"/>
</dbReference>
<sequence length="713" mass="80967">MRNEGRTKNKRKKLFLRIAKILFFCFLLFVLSTLLLFVYYTRDLPRPEKFTEKHFIQSTKIYDRTGSVLLYEIYGEEKREVVSISQMPDYLKKAVIAAEDSSFYQHIGLDFRGILRAVFVNLKLWKPVQGGSTITQQLIRSTFLTREKTLDRKIREAVLTLELERRYSKEQILEWYLNQVPFGENSYGAEAASQVYFKKHVSEISLAEAAVLAALIRAPSYYSPYGPNLEGLIARKDYILNKMAQSGCITEEKKQLAQKEKLNFSGISNPIKAPHFSLYIQSYLEEEYGRDFLIEKGLKVYTTINWELQDFVETTVEEISKKNKNYNANNAAVVVINPKNGEILAIVGSKDYFGSSYPEGCESIKKDCLFDPQFNVAILGKRQPGSAFKPFVYATAFKKGYTPNTVLWDVKTEFNPNCDPAGNQEKDQYELSCYHPQDYDGKFRGKVSLRQALGQSLNLPSVKILYLAGIEDSLKTAKDSGITTLTDPNRYGLSLVLGGGEVTLLEMTSAFGVFATEGLKVPPVGILKIEDWEGNIIEENKKEMKRVLDIQTTRLITDILSDNEARTPMFGPNSLLYFKDYQVAAKTGTTQYFNDGWAIGYAPFVAVGVWVGNNNNAPMVKEPGIVLAGPIFNKIMWKILSSHPKEYFNKPNFSPSKNPILDGIIDDPEPHSILHYIDKNNPLEKPEFPETNPQYLLWEIGVKNWISDNPPSN</sequence>
<reference evidence="21" key="1">
    <citation type="submission" date="2017-09" db="EMBL/GenBank/DDBJ databases">
        <title>Depth-based differentiation of microbial function through sediment-hosted aquifers and enrichment of novel symbionts in the deep terrestrial subsurface.</title>
        <authorList>
            <person name="Probst A.J."/>
            <person name="Ladd B."/>
            <person name="Jarett J.K."/>
            <person name="Geller-Mcgrath D.E."/>
            <person name="Sieber C.M.K."/>
            <person name="Emerson J.B."/>
            <person name="Anantharaman K."/>
            <person name="Thomas B.C."/>
            <person name="Malmstrom R."/>
            <person name="Stieglmeier M."/>
            <person name="Klingl A."/>
            <person name="Woyke T."/>
            <person name="Ryan C.M."/>
            <person name="Banfield J.F."/>
        </authorList>
    </citation>
    <scope>NUCLEOTIDE SEQUENCE [LARGE SCALE GENOMIC DNA]</scope>
</reference>
<dbReference type="SUPFAM" id="SSF56601">
    <property type="entry name" value="beta-lactamase/transpeptidase-like"/>
    <property type="match status" value="1"/>
</dbReference>
<comment type="similarity">
    <text evidence="2">In the C-terminal section; belongs to the transpeptidase family.</text>
</comment>
<keyword evidence="9" id="KW-0378">Hydrolase</keyword>
<dbReference type="GO" id="GO:0008658">
    <property type="term" value="F:penicillin binding"/>
    <property type="evidence" value="ECO:0007669"/>
    <property type="project" value="InterPro"/>
</dbReference>
<evidence type="ECO:0000256" key="6">
    <source>
        <dbReference type="ARBA" id="ARBA00022670"/>
    </source>
</evidence>
<evidence type="ECO:0000256" key="9">
    <source>
        <dbReference type="ARBA" id="ARBA00022801"/>
    </source>
</evidence>
<feature type="transmembrane region" description="Helical" evidence="17">
    <location>
        <begin position="21"/>
        <end position="40"/>
    </location>
</feature>
<dbReference type="AlphaFoldDB" id="A0A2H9T174"/>
<dbReference type="GO" id="GO:0009252">
    <property type="term" value="P:peptidoglycan biosynthetic process"/>
    <property type="evidence" value="ECO:0007669"/>
    <property type="project" value="UniProtKB-KW"/>
</dbReference>
<evidence type="ECO:0000313" key="21">
    <source>
        <dbReference type="Proteomes" id="UP000236946"/>
    </source>
</evidence>
<dbReference type="Gene3D" id="3.40.710.10">
    <property type="entry name" value="DD-peptidase/beta-lactamase superfamily"/>
    <property type="match status" value="1"/>
</dbReference>
<dbReference type="PANTHER" id="PTHR32282:SF11">
    <property type="entry name" value="PENICILLIN-BINDING PROTEIN 1B"/>
    <property type="match status" value="1"/>
</dbReference>
<evidence type="ECO:0000256" key="15">
    <source>
        <dbReference type="ARBA" id="ARBA00034000"/>
    </source>
</evidence>
<dbReference type="Pfam" id="PF00912">
    <property type="entry name" value="Transgly"/>
    <property type="match status" value="1"/>
</dbReference>
<dbReference type="InterPro" id="IPR023346">
    <property type="entry name" value="Lysozyme-like_dom_sf"/>
</dbReference>
<protein>
    <submittedName>
        <fullName evidence="20">Penicillin-binding protein</fullName>
    </submittedName>
</protein>
<dbReference type="SUPFAM" id="SSF53955">
    <property type="entry name" value="Lysozyme-like"/>
    <property type="match status" value="1"/>
</dbReference>
<feature type="domain" description="Glycosyl transferase family 51" evidence="19">
    <location>
        <begin position="70"/>
        <end position="243"/>
    </location>
</feature>
<evidence type="ECO:0000256" key="5">
    <source>
        <dbReference type="ARBA" id="ARBA00022645"/>
    </source>
</evidence>
<evidence type="ECO:0000256" key="7">
    <source>
        <dbReference type="ARBA" id="ARBA00022676"/>
    </source>
</evidence>
<keyword evidence="12 17" id="KW-0472">Membrane</keyword>
<gene>
    <name evidence="20" type="ORF">COU98_01755</name>
</gene>
<dbReference type="Pfam" id="PF00905">
    <property type="entry name" value="Transpeptidase"/>
    <property type="match status" value="1"/>
</dbReference>
<evidence type="ECO:0000256" key="10">
    <source>
        <dbReference type="ARBA" id="ARBA00022960"/>
    </source>
</evidence>
<evidence type="ECO:0000259" key="18">
    <source>
        <dbReference type="Pfam" id="PF00905"/>
    </source>
</evidence>
<dbReference type="GO" id="GO:0009002">
    <property type="term" value="F:serine-type D-Ala-D-Ala carboxypeptidase activity"/>
    <property type="evidence" value="ECO:0007669"/>
    <property type="project" value="UniProtKB-EC"/>
</dbReference>
<evidence type="ECO:0000256" key="1">
    <source>
        <dbReference type="ARBA" id="ARBA00004236"/>
    </source>
</evidence>
<comment type="caution">
    <text evidence="20">The sequence shown here is derived from an EMBL/GenBank/DDBJ whole genome shotgun (WGS) entry which is preliminary data.</text>
</comment>
<dbReference type="EMBL" id="PFEN01000032">
    <property type="protein sequence ID" value="PJE69490.1"/>
    <property type="molecule type" value="Genomic_DNA"/>
</dbReference>
<keyword evidence="5" id="KW-0121">Carboxypeptidase</keyword>
<dbReference type="GO" id="GO:0005886">
    <property type="term" value="C:plasma membrane"/>
    <property type="evidence" value="ECO:0007669"/>
    <property type="project" value="UniProtKB-SubCell"/>
</dbReference>
<evidence type="ECO:0000256" key="4">
    <source>
        <dbReference type="ARBA" id="ARBA00022475"/>
    </source>
</evidence>
<dbReference type="NCBIfam" id="TIGR02074">
    <property type="entry name" value="PBP_1a_fam"/>
    <property type="match status" value="1"/>
</dbReference>
<keyword evidence="6" id="KW-0645">Protease</keyword>
<keyword evidence="17" id="KW-1133">Transmembrane helix</keyword>
<keyword evidence="4" id="KW-1003">Cell membrane</keyword>
<keyword evidence="7" id="KW-0328">Glycosyltransferase</keyword>
<dbReference type="InterPro" id="IPR001460">
    <property type="entry name" value="PCN-bd_Tpept"/>
</dbReference>
<evidence type="ECO:0000313" key="20">
    <source>
        <dbReference type="EMBL" id="PJE69490.1"/>
    </source>
</evidence>
<evidence type="ECO:0000259" key="19">
    <source>
        <dbReference type="Pfam" id="PF00912"/>
    </source>
</evidence>
<evidence type="ECO:0000256" key="12">
    <source>
        <dbReference type="ARBA" id="ARBA00023136"/>
    </source>
</evidence>
<dbReference type="PANTHER" id="PTHR32282">
    <property type="entry name" value="BINDING PROTEIN TRANSPEPTIDASE, PUTATIVE-RELATED"/>
    <property type="match status" value="1"/>
</dbReference>
<accession>A0A2H9T174</accession>
<evidence type="ECO:0000256" key="11">
    <source>
        <dbReference type="ARBA" id="ARBA00022984"/>
    </source>
</evidence>
<dbReference type="FunFam" id="1.10.3810.10:FF:000001">
    <property type="entry name" value="Penicillin-binding protein 1A"/>
    <property type="match status" value="1"/>
</dbReference>
<keyword evidence="13" id="KW-0511">Multifunctional enzyme</keyword>
<dbReference type="Proteomes" id="UP000236946">
    <property type="component" value="Unassembled WGS sequence"/>
</dbReference>
<dbReference type="GO" id="GO:0006508">
    <property type="term" value="P:proteolysis"/>
    <property type="evidence" value="ECO:0007669"/>
    <property type="project" value="UniProtKB-KW"/>
</dbReference>
<evidence type="ECO:0000256" key="8">
    <source>
        <dbReference type="ARBA" id="ARBA00022679"/>
    </source>
</evidence>
<dbReference type="InterPro" id="IPR012338">
    <property type="entry name" value="Beta-lactam/transpept-like"/>
</dbReference>
<evidence type="ECO:0000256" key="3">
    <source>
        <dbReference type="ARBA" id="ARBA00007739"/>
    </source>
</evidence>
<dbReference type="InterPro" id="IPR050396">
    <property type="entry name" value="Glycosyltr_51/Transpeptidase"/>
</dbReference>
<evidence type="ECO:0000256" key="16">
    <source>
        <dbReference type="ARBA" id="ARBA00049902"/>
    </source>
</evidence>
<proteinExistence type="inferred from homology"/>
<evidence type="ECO:0000256" key="13">
    <source>
        <dbReference type="ARBA" id="ARBA00023268"/>
    </source>
</evidence>
<name>A0A2H9T174_9BACT</name>
<organism evidence="20 21">
    <name type="scientific">Candidatus Staskawiczbacteria bacterium CG10_big_fil_rev_8_21_14_0_10_38_10</name>
    <dbReference type="NCBI Taxonomy" id="1974891"/>
    <lineage>
        <taxon>Bacteria</taxon>
        <taxon>Candidatus Staskawicziibacteriota</taxon>
    </lineage>
</organism>
<dbReference type="GO" id="GO:0008360">
    <property type="term" value="P:regulation of cell shape"/>
    <property type="evidence" value="ECO:0007669"/>
    <property type="project" value="UniProtKB-KW"/>
</dbReference>
<keyword evidence="8" id="KW-0808">Transferase</keyword>